<evidence type="ECO:0000313" key="1">
    <source>
        <dbReference type="EMBL" id="GAA3979518.1"/>
    </source>
</evidence>
<sequence>MLFYLPVVMYLLVYPSLSAPRRPKTSNQAVRPISVGVDFVTPDGMIVPRALGEAALLGHTAVLVGGLLVGIWPQS</sequence>
<dbReference type="Proteomes" id="UP001501556">
    <property type="component" value="Unassembled WGS sequence"/>
</dbReference>
<accession>A0ABP7QB14</accession>
<dbReference type="EMBL" id="BAABDI010000017">
    <property type="protein sequence ID" value="GAA3979518.1"/>
    <property type="molecule type" value="Genomic_DNA"/>
</dbReference>
<protein>
    <submittedName>
        <fullName evidence="1">Uncharacterized protein</fullName>
    </submittedName>
</protein>
<name>A0ABP7QB14_9BACT</name>
<organism evidence="1 2">
    <name type="scientific">Hymenobacter antarcticus</name>
    <dbReference type="NCBI Taxonomy" id="486270"/>
    <lineage>
        <taxon>Bacteria</taxon>
        <taxon>Pseudomonadati</taxon>
        <taxon>Bacteroidota</taxon>
        <taxon>Cytophagia</taxon>
        <taxon>Cytophagales</taxon>
        <taxon>Hymenobacteraceae</taxon>
        <taxon>Hymenobacter</taxon>
    </lineage>
</organism>
<comment type="caution">
    <text evidence="1">The sequence shown here is derived from an EMBL/GenBank/DDBJ whole genome shotgun (WGS) entry which is preliminary data.</text>
</comment>
<evidence type="ECO:0000313" key="2">
    <source>
        <dbReference type="Proteomes" id="UP001501556"/>
    </source>
</evidence>
<keyword evidence="2" id="KW-1185">Reference proteome</keyword>
<gene>
    <name evidence="1" type="ORF">GCM10022407_25950</name>
</gene>
<proteinExistence type="predicted"/>
<reference evidence="2" key="1">
    <citation type="journal article" date="2019" name="Int. J. Syst. Evol. Microbiol.">
        <title>The Global Catalogue of Microorganisms (GCM) 10K type strain sequencing project: providing services to taxonomists for standard genome sequencing and annotation.</title>
        <authorList>
            <consortium name="The Broad Institute Genomics Platform"/>
            <consortium name="The Broad Institute Genome Sequencing Center for Infectious Disease"/>
            <person name="Wu L."/>
            <person name="Ma J."/>
        </authorList>
    </citation>
    <scope>NUCLEOTIDE SEQUENCE [LARGE SCALE GENOMIC DNA]</scope>
    <source>
        <strain evidence="2">JCM 17217</strain>
    </source>
</reference>